<comment type="subcellular location">
    <subcellularLocation>
        <location evidence="1">Cell outer membrane</location>
        <topology evidence="1">Lipid-anchor</topology>
    </subcellularLocation>
</comment>
<dbReference type="InterPro" id="IPR045851">
    <property type="entry name" value="AMP-bd_C_sf"/>
</dbReference>
<evidence type="ECO:0000256" key="7">
    <source>
        <dbReference type="ARBA" id="ARBA00023288"/>
    </source>
</evidence>
<evidence type="ECO:0000313" key="11">
    <source>
        <dbReference type="Proteomes" id="UP000525336"/>
    </source>
</evidence>
<dbReference type="GO" id="GO:0009306">
    <property type="term" value="P:protein secretion"/>
    <property type="evidence" value="ECO:0007669"/>
    <property type="project" value="InterPro"/>
</dbReference>
<dbReference type="PANTHER" id="PTHR30046:SF2">
    <property type="entry name" value="YOP PROTEINS TRANSLOCATION LIPOPROTEIN J"/>
    <property type="match status" value="1"/>
</dbReference>
<feature type="signal peptide" evidence="8">
    <location>
        <begin position="1"/>
        <end position="20"/>
    </location>
</feature>
<evidence type="ECO:0000313" key="10">
    <source>
        <dbReference type="EMBL" id="NOH36024.1"/>
    </source>
</evidence>
<evidence type="ECO:0000256" key="8">
    <source>
        <dbReference type="RuleBase" id="RU364102"/>
    </source>
</evidence>
<keyword evidence="8" id="KW-0812">Transmembrane</keyword>
<keyword evidence="5 8" id="KW-0564">Palmitate</keyword>
<evidence type="ECO:0000256" key="3">
    <source>
        <dbReference type="ARBA" id="ARBA00022729"/>
    </source>
</evidence>
<keyword evidence="6 8" id="KW-0998">Cell outer membrane</keyword>
<reference evidence="10 11" key="1">
    <citation type="submission" date="2019-09" db="EMBL/GenBank/DDBJ databases">
        <title>Draft genome sequencing and comparative genomics of hatchery-associated Vibrios.</title>
        <authorList>
            <person name="Kehlet-Delgado H."/>
            <person name="Mueller R.S."/>
        </authorList>
    </citation>
    <scope>NUCLEOTIDE SEQUENCE [LARGE SCALE GENOMIC DNA]</scope>
    <source>
        <strain evidence="10 11">00-90-10</strain>
    </source>
</reference>
<evidence type="ECO:0000256" key="6">
    <source>
        <dbReference type="ARBA" id="ARBA00023237"/>
    </source>
</evidence>
<keyword evidence="7 8" id="KW-0449">Lipoprotein</keyword>
<dbReference type="InterPro" id="IPR006182">
    <property type="entry name" value="FliF_N_dom"/>
</dbReference>
<dbReference type="InterPro" id="IPR003282">
    <property type="entry name" value="T3SS_SctJ"/>
</dbReference>
<evidence type="ECO:0000259" key="9">
    <source>
        <dbReference type="Pfam" id="PF01514"/>
    </source>
</evidence>
<organism evidence="10 11">
    <name type="scientific">Vibrio chagasii</name>
    <dbReference type="NCBI Taxonomy" id="170679"/>
    <lineage>
        <taxon>Bacteria</taxon>
        <taxon>Pseudomonadati</taxon>
        <taxon>Pseudomonadota</taxon>
        <taxon>Gammaproteobacteria</taxon>
        <taxon>Vibrionales</taxon>
        <taxon>Vibrionaceae</taxon>
        <taxon>Vibrio</taxon>
    </lineage>
</organism>
<evidence type="ECO:0000256" key="1">
    <source>
        <dbReference type="ARBA" id="ARBA00004459"/>
    </source>
</evidence>
<dbReference type="PRINTS" id="PR01338">
    <property type="entry name" value="TYPE3OMKPROT"/>
</dbReference>
<dbReference type="PANTHER" id="PTHR30046">
    <property type="entry name" value="FLAGELLAR M-RING PROTEIN"/>
    <property type="match status" value="1"/>
</dbReference>
<comment type="similarity">
    <text evidence="2 8">Belongs to the YscJ lipoprotein family.</text>
</comment>
<dbReference type="GO" id="GO:0009279">
    <property type="term" value="C:cell outer membrane"/>
    <property type="evidence" value="ECO:0007669"/>
    <property type="project" value="UniProtKB-SubCell"/>
</dbReference>
<name>A0A7Y4DTE9_9VIBR</name>
<dbReference type="EMBL" id="VTXW01000033">
    <property type="protein sequence ID" value="NOH36024.1"/>
    <property type="molecule type" value="Genomic_DNA"/>
</dbReference>
<sequence length="278" mass="30624">MKSSRVYNSKKRLFSSTVLALSLLITACSKQVELNSGLLERDANAVIGALAENNISAEKIPRKDGVSIVIDSSNMGKALRVLRVAGLPKAPHDTLGTMFPDDGVISTPLEEQARYIYALSQELEYTLSEIDGVVIARVHVVLPEKVAPGEPVMPASASVFIKHQDSLDPDVINTRIHRLVAGSIPGLIENKNKLSVVFVPVKKPPPTIEMQKFGPFWLDAENDYLRNVVKVMAAVLISFLLATLLYVMRKKGIIFSNKKLAFSEFKFPSKKNRIDTQP</sequence>
<proteinExistence type="inferred from homology"/>
<feature type="transmembrane region" description="Helical" evidence="8">
    <location>
        <begin position="228"/>
        <end position="248"/>
    </location>
</feature>
<evidence type="ECO:0000256" key="4">
    <source>
        <dbReference type="ARBA" id="ARBA00023136"/>
    </source>
</evidence>
<dbReference type="AlphaFoldDB" id="A0A7Y4DTE9"/>
<keyword evidence="8" id="KW-1133">Transmembrane helix</keyword>
<dbReference type="Proteomes" id="UP000525336">
    <property type="component" value="Unassembled WGS sequence"/>
</dbReference>
<protein>
    <recommendedName>
        <fullName evidence="8">Lipoprotein</fullName>
    </recommendedName>
</protein>
<feature type="domain" description="Flagellar M-ring N-terminal" evidence="9">
    <location>
        <begin position="30"/>
        <end position="190"/>
    </location>
</feature>
<keyword evidence="4 8" id="KW-0472">Membrane</keyword>
<dbReference type="Gene3D" id="3.30.300.30">
    <property type="match status" value="1"/>
</dbReference>
<dbReference type="NCBIfam" id="TIGR02544">
    <property type="entry name" value="III_secr_YscJ"/>
    <property type="match status" value="1"/>
</dbReference>
<feature type="chain" id="PRO_5031597952" description="Lipoprotein" evidence="8">
    <location>
        <begin position="21"/>
        <end position="278"/>
    </location>
</feature>
<evidence type="ECO:0000256" key="5">
    <source>
        <dbReference type="ARBA" id="ARBA00023139"/>
    </source>
</evidence>
<comment type="caution">
    <text evidence="10">The sequence shown here is derived from an EMBL/GenBank/DDBJ whole genome shotgun (WGS) entry which is preliminary data.</text>
</comment>
<dbReference type="Gene3D" id="3.30.70.1530">
    <property type="entry name" value="Hypothetical protein rpa1041"/>
    <property type="match status" value="1"/>
</dbReference>
<dbReference type="Pfam" id="PF01514">
    <property type="entry name" value="YscJ_FliF"/>
    <property type="match status" value="1"/>
</dbReference>
<dbReference type="InterPro" id="IPR043427">
    <property type="entry name" value="YscJ/FliF"/>
</dbReference>
<accession>A0A7Y4DTE9</accession>
<gene>
    <name evidence="10" type="ORF">F0245_22145</name>
</gene>
<evidence type="ECO:0000256" key="2">
    <source>
        <dbReference type="ARBA" id="ARBA00009509"/>
    </source>
</evidence>
<keyword evidence="3 8" id="KW-0732">Signal</keyword>
<dbReference type="PROSITE" id="PS51257">
    <property type="entry name" value="PROKAR_LIPOPROTEIN"/>
    <property type="match status" value="1"/>
</dbReference>